<name>A0A409WJM9_PSICY</name>
<organism evidence="2 3">
    <name type="scientific">Psilocybe cyanescens</name>
    <dbReference type="NCBI Taxonomy" id="93625"/>
    <lineage>
        <taxon>Eukaryota</taxon>
        <taxon>Fungi</taxon>
        <taxon>Dikarya</taxon>
        <taxon>Basidiomycota</taxon>
        <taxon>Agaricomycotina</taxon>
        <taxon>Agaricomycetes</taxon>
        <taxon>Agaricomycetidae</taxon>
        <taxon>Agaricales</taxon>
        <taxon>Agaricineae</taxon>
        <taxon>Strophariaceae</taxon>
        <taxon>Psilocybe</taxon>
    </lineage>
</organism>
<comment type="caution">
    <text evidence="2">The sequence shown here is derived from an EMBL/GenBank/DDBJ whole genome shotgun (WGS) entry which is preliminary data.</text>
</comment>
<proteinExistence type="predicted"/>
<sequence length="236" mass="25678">MLFTSLLTVVLASLARTTSAQDQFGNIVYDAIHNATTIYGTWSSGSQNVKTGPGFANPANMTFNYPKTTGISYSFSQDGFYEISRYRFNSNGSEPTCITGVIAWSHGKYSLNANGSISMSPFEDGFQQVQDPCAAVSNFIEPFTTPEYYKGWRIFQDATQGFKLHMFQFDGSPLAPMFQVSATPSMLPTQLLRNTDDPVIQRRSPSAAQGAFGSQWVAGVVTGVSLALMSCTLSVL</sequence>
<reference evidence="2 3" key="1">
    <citation type="journal article" date="2018" name="Evol. Lett.">
        <title>Horizontal gene cluster transfer increased hallucinogenic mushroom diversity.</title>
        <authorList>
            <person name="Reynolds H.T."/>
            <person name="Vijayakumar V."/>
            <person name="Gluck-Thaler E."/>
            <person name="Korotkin H.B."/>
            <person name="Matheny P.B."/>
            <person name="Slot J.C."/>
        </authorList>
    </citation>
    <scope>NUCLEOTIDE SEQUENCE [LARGE SCALE GENOMIC DNA]</scope>
    <source>
        <strain evidence="2 3">2631</strain>
    </source>
</reference>
<dbReference type="PANTHER" id="PTHR28090:SF2">
    <property type="entry name" value="PROTEIN ROT1"/>
    <property type="match status" value="1"/>
</dbReference>
<feature type="signal peptide" evidence="1">
    <location>
        <begin position="1"/>
        <end position="20"/>
    </location>
</feature>
<gene>
    <name evidence="2" type="ORF">CVT25_010737</name>
</gene>
<evidence type="ECO:0000256" key="1">
    <source>
        <dbReference type="SAM" id="SignalP"/>
    </source>
</evidence>
<dbReference type="PANTHER" id="PTHR28090">
    <property type="entry name" value="PROTEIN ROT1"/>
    <property type="match status" value="1"/>
</dbReference>
<keyword evidence="1" id="KW-0732">Signal</keyword>
<dbReference type="GO" id="GO:0006458">
    <property type="term" value="P:'de novo' protein folding"/>
    <property type="evidence" value="ECO:0007669"/>
    <property type="project" value="InterPro"/>
</dbReference>
<evidence type="ECO:0000313" key="2">
    <source>
        <dbReference type="EMBL" id="PPQ78734.1"/>
    </source>
</evidence>
<dbReference type="Pfam" id="PF10681">
    <property type="entry name" value="Rot1"/>
    <property type="match status" value="1"/>
</dbReference>
<dbReference type="STRING" id="93625.A0A409WJM9"/>
<protein>
    <submittedName>
        <fullName evidence="2">Uncharacterized protein</fullName>
    </submittedName>
</protein>
<evidence type="ECO:0000313" key="3">
    <source>
        <dbReference type="Proteomes" id="UP000283269"/>
    </source>
</evidence>
<dbReference type="EMBL" id="NHYD01003408">
    <property type="protein sequence ID" value="PPQ78734.1"/>
    <property type="molecule type" value="Genomic_DNA"/>
</dbReference>
<dbReference type="OrthoDB" id="5327821at2759"/>
<dbReference type="AlphaFoldDB" id="A0A409WJM9"/>
<accession>A0A409WJM9</accession>
<dbReference type="FunCoup" id="A0A409WJM9">
    <property type="interactions" value="62"/>
</dbReference>
<dbReference type="InParanoid" id="A0A409WJM9"/>
<dbReference type="Proteomes" id="UP000283269">
    <property type="component" value="Unassembled WGS sequence"/>
</dbReference>
<feature type="chain" id="PRO_5019518610" evidence="1">
    <location>
        <begin position="21"/>
        <end position="236"/>
    </location>
</feature>
<keyword evidence="3" id="KW-1185">Reference proteome</keyword>
<dbReference type="GO" id="GO:0051082">
    <property type="term" value="F:unfolded protein binding"/>
    <property type="evidence" value="ECO:0007669"/>
    <property type="project" value="TreeGrafter"/>
</dbReference>
<dbReference type="GO" id="GO:0005789">
    <property type="term" value="C:endoplasmic reticulum membrane"/>
    <property type="evidence" value="ECO:0007669"/>
    <property type="project" value="TreeGrafter"/>
</dbReference>
<dbReference type="InterPro" id="IPR019623">
    <property type="entry name" value="Rot1"/>
</dbReference>